<keyword evidence="1" id="KW-0472">Membrane</keyword>
<name>A0A0F5QBV4_9HYPH</name>
<protein>
    <submittedName>
        <fullName evidence="2">Uncharacterized protein</fullName>
    </submittedName>
</protein>
<accession>A0A0F5QBV4</accession>
<evidence type="ECO:0000313" key="3">
    <source>
        <dbReference type="Proteomes" id="UP000033411"/>
    </source>
</evidence>
<proteinExistence type="predicted"/>
<dbReference type="PATRIC" id="fig|1293439.3.peg.1886"/>
<evidence type="ECO:0000313" key="2">
    <source>
        <dbReference type="EMBL" id="KKC38203.1"/>
    </source>
</evidence>
<dbReference type="AlphaFoldDB" id="A0A0F5QBV4"/>
<sequence length="83" mass="9385">MYKPLTYPERKPVMAFLATWLGLSAPLLLVNYSIKQQWDIELGYYAVEAMIVIPAIIAVGVAFFVFLHQEPPEPGSMDDPEGW</sequence>
<feature type="transmembrane region" description="Helical" evidence="1">
    <location>
        <begin position="12"/>
        <end position="30"/>
    </location>
</feature>
<reference evidence="2 3" key="1">
    <citation type="submission" date="2015-03" db="EMBL/GenBank/DDBJ databases">
        <authorList>
            <person name="Lepp D."/>
            <person name="Hassan Y.I."/>
            <person name="Li X.-Z."/>
            <person name="Zhou T."/>
        </authorList>
    </citation>
    <scope>NUCLEOTIDE SEQUENCE [LARGE SCALE GENOMIC DNA]</scope>
    <source>
        <strain evidence="2 3">E84</strain>
    </source>
</reference>
<dbReference type="Proteomes" id="UP000033411">
    <property type="component" value="Unassembled WGS sequence"/>
</dbReference>
<keyword evidence="3" id="KW-1185">Reference proteome</keyword>
<dbReference type="STRING" id="1293439.WH87_11455"/>
<dbReference type="EMBL" id="LANJ01000016">
    <property type="protein sequence ID" value="KKC38203.1"/>
    <property type="molecule type" value="Genomic_DNA"/>
</dbReference>
<comment type="caution">
    <text evidence="2">The sequence shown here is derived from an EMBL/GenBank/DDBJ whole genome shotgun (WGS) entry which is preliminary data.</text>
</comment>
<dbReference type="RefSeq" id="WP_046139042.1">
    <property type="nucleotide sequence ID" value="NZ_LANJ01000016.1"/>
</dbReference>
<keyword evidence="1" id="KW-1133">Transmembrane helix</keyword>
<evidence type="ECO:0000256" key="1">
    <source>
        <dbReference type="SAM" id="Phobius"/>
    </source>
</evidence>
<keyword evidence="1" id="KW-0812">Transmembrane</keyword>
<gene>
    <name evidence="2" type="ORF">WH87_11455</name>
</gene>
<feature type="transmembrane region" description="Helical" evidence="1">
    <location>
        <begin position="42"/>
        <end position="67"/>
    </location>
</feature>
<organism evidence="2 3">
    <name type="scientific">Devosia epidermidihirudinis</name>
    <dbReference type="NCBI Taxonomy" id="1293439"/>
    <lineage>
        <taxon>Bacteria</taxon>
        <taxon>Pseudomonadati</taxon>
        <taxon>Pseudomonadota</taxon>
        <taxon>Alphaproteobacteria</taxon>
        <taxon>Hyphomicrobiales</taxon>
        <taxon>Devosiaceae</taxon>
        <taxon>Devosia</taxon>
    </lineage>
</organism>